<keyword evidence="2" id="KW-0472">Membrane</keyword>
<comment type="caution">
    <text evidence="4">The sequence shown here is derived from an EMBL/GenBank/DDBJ whole genome shotgun (WGS) entry which is preliminary data.</text>
</comment>
<dbReference type="Pfam" id="PF13116">
    <property type="entry name" value="YhdP"/>
    <property type="match status" value="1"/>
</dbReference>
<keyword evidence="2" id="KW-1133">Transmembrane helix</keyword>
<organism evidence="4 5">
    <name type="scientific">Gellertiella hungarica</name>
    <dbReference type="NCBI Taxonomy" id="1572859"/>
    <lineage>
        <taxon>Bacteria</taxon>
        <taxon>Pseudomonadati</taxon>
        <taxon>Pseudomonadota</taxon>
        <taxon>Alphaproteobacteria</taxon>
        <taxon>Hyphomicrobiales</taxon>
        <taxon>Rhizobiaceae</taxon>
        <taxon>Gellertiella</taxon>
    </lineage>
</organism>
<evidence type="ECO:0000256" key="1">
    <source>
        <dbReference type="SAM" id="MobiDB-lite"/>
    </source>
</evidence>
<sequence>MRERRAESERRPKAGAGRTKPARARRSFGARIAWFLVKATLTLAMLLVLLAGAAFMAIEAGALDKTLTARAEGALNGAVGPRYVAKVGRTAIRFSHNRQLAIEARNVVMVDRETGRTVSETGAIRMALDPFKLIDGEIIVTRIEADTVRFDTALFSTGKGLDLTRVRVDQIPALVDSGFAQLDLFGGFIDRARTDALEVRGMELLAQQPDGKVAPLGRAHFMLERREDGALAMDGALELEGDAIPFAITADRKLGKATAFRASLSDIPLGRFGPGPNAQGKVVERFDASANAEISATRRSAELDPDIRLSARLNPGTLTLHAIDQPFDGANIDAVYDFAKNSVEFLPSAMRFGATNLPFTGGLIDLDRINPDAGKGFGIDFLVRGGKVFTEASGAPPSDMDAQASGYYQAETKELIFNQMAASTRAGSLIGSMKLKFGGPEPEISFAAQTPSAQMQAVKQLWPFWIAPVARKWVSSNLFAGSVSNGSIAVFVPAVRQRNPDGSLRLDPEQLNINFDVTNARVNIAGDIPPVRGTTGRIQLKGPTLSVDIKSGTSYFPTDRSVNIDGGTFTIPDIYEHPLTADMAITVSGAADAVAELITYRPIKFLGRTGLKPEDMAGNIRADVKAHFGLNSADDIEPEWTAAMTLTNVDLMKPVQGRQLTGLTGTVDVDPRRAVLKAKGKVDDVPMELTATEPFDDESKTTRERLLTLALGTKDIARLFPNLEQVVGGTVKAKVSLMPDDLQKVEADLSAATLKVPGSGWTKGAGIPARASFDVARQEENVEVRNLSIDGEGFGVTGRIEARGGKLVVAAFDKVKLAANDNFSIRVKPIRSGYDVSLSGVSADGRAALTRLRSVGTDTDPTPRTFTLVLRAKLDKVYGFGDETLRNVDLAYAPITADGGKLQLSALTGNGQPVVGQMVEDNRGRFVQITSADAGATFRFLGLYSRLQKGLLNTRIRPGRDGSWNGNMDIRDFQLANEERLQTIVSTPAGKDGRSLNKAVKRDIDVRSEKFQRGFAYFRYASGALMIENGILRGTQVGATFQGTLRDAAGNMDVTGTFMPAYGLNRLFAELPVIGILLGNGRDRGLLGITFKLTGPFEKPNLTINPLSIIAPGIFRQIFEFQ</sequence>
<dbReference type="InterPro" id="IPR025263">
    <property type="entry name" value="YhdP_central"/>
</dbReference>
<protein>
    <recommendedName>
        <fullName evidence="3">YhdP central domain-containing protein</fullName>
    </recommendedName>
</protein>
<dbReference type="Proteomes" id="UP000528286">
    <property type="component" value="Unassembled WGS sequence"/>
</dbReference>
<reference evidence="4 5" key="1">
    <citation type="submission" date="2020-08" db="EMBL/GenBank/DDBJ databases">
        <title>Genomic Encyclopedia of Type Strains, Phase IV (KMG-IV): sequencing the most valuable type-strain genomes for metagenomic binning, comparative biology and taxonomic classification.</title>
        <authorList>
            <person name="Goeker M."/>
        </authorList>
    </citation>
    <scope>NUCLEOTIDE SEQUENCE [LARGE SCALE GENOMIC DNA]</scope>
    <source>
        <strain evidence="4 5">DSM 29853</strain>
    </source>
</reference>
<accession>A0A7W6J617</accession>
<feature type="region of interest" description="Disordered" evidence="1">
    <location>
        <begin position="1"/>
        <end position="22"/>
    </location>
</feature>
<feature type="domain" description="YhdP central" evidence="3">
    <location>
        <begin position="410"/>
        <end position="758"/>
    </location>
</feature>
<evidence type="ECO:0000313" key="5">
    <source>
        <dbReference type="Proteomes" id="UP000528286"/>
    </source>
</evidence>
<keyword evidence="2" id="KW-0812">Transmembrane</keyword>
<evidence type="ECO:0000313" key="4">
    <source>
        <dbReference type="EMBL" id="MBB4064667.1"/>
    </source>
</evidence>
<dbReference type="RefSeq" id="WP_183365919.1">
    <property type="nucleotide sequence ID" value="NZ_JACIEZ010000003.1"/>
</dbReference>
<dbReference type="AlphaFoldDB" id="A0A7W6J617"/>
<name>A0A7W6J617_9HYPH</name>
<keyword evidence="5" id="KW-1185">Reference proteome</keyword>
<dbReference type="EMBL" id="JACIEZ010000003">
    <property type="protein sequence ID" value="MBB4064667.1"/>
    <property type="molecule type" value="Genomic_DNA"/>
</dbReference>
<proteinExistence type="predicted"/>
<gene>
    <name evidence="4" type="ORF">GGR23_001854</name>
</gene>
<feature type="compositionally biased region" description="Basic and acidic residues" evidence="1">
    <location>
        <begin position="1"/>
        <end position="12"/>
    </location>
</feature>
<feature type="transmembrane region" description="Helical" evidence="2">
    <location>
        <begin position="32"/>
        <end position="58"/>
    </location>
</feature>
<evidence type="ECO:0000259" key="3">
    <source>
        <dbReference type="Pfam" id="PF13116"/>
    </source>
</evidence>
<evidence type="ECO:0000256" key="2">
    <source>
        <dbReference type="SAM" id="Phobius"/>
    </source>
</evidence>